<feature type="transmembrane region" description="Helical" evidence="1">
    <location>
        <begin position="40"/>
        <end position="64"/>
    </location>
</feature>
<evidence type="ECO:0000313" key="3">
    <source>
        <dbReference type="Proteomes" id="UP000035904"/>
    </source>
</evidence>
<organism evidence="2 3">
    <name type="scientific">Bacillus anthracis</name>
    <name type="common">anthrax bacterium</name>
    <dbReference type="NCBI Taxonomy" id="1392"/>
    <lineage>
        <taxon>Bacteria</taxon>
        <taxon>Bacillati</taxon>
        <taxon>Bacillota</taxon>
        <taxon>Bacilli</taxon>
        <taxon>Bacillales</taxon>
        <taxon>Bacillaceae</taxon>
        <taxon>Bacillus</taxon>
        <taxon>Bacillus cereus group</taxon>
    </lineage>
</organism>
<keyword evidence="1" id="KW-0812">Transmembrane</keyword>
<keyword evidence="1" id="KW-0472">Membrane</keyword>
<protein>
    <submittedName>
        <fullName evidence="2">Uncharacterized protein</fullName>
    </submittedName>
</protein>
<feature type="transmembrane region" description="Helical" evidence="1">
    <location>
        <begin position="12"/>
        <end position="34"/>
    </location>
</feature>
<keyword evidence="1" id="KW-1133">Transmembrane helix</keyword>
<dbReference type="PATRIC" id="fig|1392.242.peg.5713"/>
<comment type="caution">
    <text evidence="2">The sequence shown here is derived from an EMBL/GenBank/DDBJ whole genome shotgun (WGS) entry which is preliminary data.</text>
</comment>
<accession>A0A0J1HXG4</accession>
<dbReference type="Proteomes" id="UP000035904">
    <property type="component" value="Unassembled WGS sequence"/>
</dbReference>
<evidence type="ECO:0000313" key="2">
    <source>
        <dbReference type="EMBL" id="KLV18374.1"/>
    </source>
</evidence>
<dbReference type="RefSeq" id="WP_047956676.1">
    <property type="nucleotide sequence ID" value="NZ_LDPG01000007.1"/>
</dbReference>
<evidence type="ECO:0000256" key="1">
    <source>
        <dbReference type="SAM" id="Phobius"/>
    </source>
</evidence>
<dbReference type="AlphaFoldDB" id="A0A0J1HXG4"/>
<dbReference type="EMBL" id="LDPG01000007">
    <property type="protein sequence ID" value="KLV18374.1"/>
    <property type="molecule type" value="Genomic_DNA"/>
</dbReference>
<reference evidence="2 3" key="1">
    <citation type="submission" date="2015-05" db="EMBL/GenBank/DDBJ databases">
        <title>Whole genome sequence and identification of bacterial endophytes from Costus igneus.</title>
        <authorList>
            <person name="Lee Y.P."/>
            <person name="Gan H.M."/>
            <person name="Eng W."/>
            <person name="Wheatley M.S."/>
            <person name="Caraballo A."/>
            <person name="Polter S."/>
            <person name="Savka M.A."/>
            <person name="Hudson A.O."/>
        </authorList>
    </citation>
    <scope>NUCLEOTIDE SEQUENCE [LARGE SCALE GENOMIC DNA]</scope>
    <source>
        <strain evidence="2 3">RIT375</strain>
    </source>
</reference>
<gene>
    <name evidence="2" type="ORF">ABW01_13420</name>
</gene>
<name>A0A0J1HXG4_BACAN</name>
<proteinExistence type="predicted"/>
<sequence length="82" mass="9104">MKPKGGLITTLGELRALFIGILVTSSILFGLTLVSIYETIYIILGVTFNISAIIVFILVVYEVFVEIKKDNRKANDRKDGLN</sequence>